<gene>
    <name evidence="2" type="ORF">Bcop_1896</name>
</gene>
<accession>F3ZS61</accession>
<evidence type="ECO:0000256" key="1">
    <source>
        <dbReference type="SAM" id="Phobius"/>
    </source>
</evidence>
<dbReference type="AlphaFoldDB" id="F3ZS61"/>
<proteinExistence type="predicted"/>
<keyword evidence="3" id="KW-1185">Reference proteome</keyword>
<feature type="transmembrane region" description="Helical" evidence="1">
    <location>
        <begin position="7"/>
        <end position="25"/>
    </location>
</feature>
<evidence type="ECO:0000313" key="2">
    <source>
        <dbReference type="EMBL" id="EGJ72082.1"/>
    </source>
</evidence>
<keyword evidence="1" id="KW-0812">Transmembrane</keyword>
<dbReference type="HOGENOM" id="CLU_3022246_0_0_10"/>
<organism evidence="2 3">
    <name type="scientific">Bacteroides coprosuis DSM 18011</name>
    <dbReference type="NCBI Taxonomy" id="679937"/>
    <lineage>
        <taxon>Bacteria</taxon>
        <taxon>Pseudomonadati</taxon>
        <taxon>Bacteroidota</taxon>
        <taxon>Bacteroidia</taxon>
        <taxon>Bacteroidales</taxon>
        <taxon>Bacteroidaceae</taxon>
        <taxon>Bacteroides</taxon>
    </lineage>
</organism>
<keyword evidence="1" id="KW-0472">Membrane</keyword>
<reference evidence="2 3" key="1">
    <citation type="journal article" date="2011" name="Stand. Genomic Sci.">
        <title>Non-contiguous finished genome sequence of Bacteroides coprosuis type strain (PC139).</title>
        <authorList>
            <person name="Land M."/>
            <person name="Held B."/>
            <person name="Gronow S."/>
            <person name="Abt B."/>
            <person name="Lucas S."/>
            <person name="Del Rio T.G."/>
            <person name="Nolan M."/>
            <person name="Tice H."/>
            <person name="Cheng J.F."/>
            <person name="Pitluck S."/>
            <person name="Liolios K."/>
            <person name="Pagani I."/>
            <person name="Ivanova N."/>
            <person name="Mavromatis K."/>
            <person name="Mikhailova N."/>
            <person name="Pati A."/>
            <person name="Tapia R."/>
            <person name="Han C."/>
            <person name="Goodwin L."/>
            <person name="Chen A."/>
            <person name="Palaniappan K."/>
            <person name="Hauser L."/>
            <person name="Brambilla E.M."/>
            <person name="Rohde M."/>
            <person name="Goker M."/>
            <person name="Detter J.C."/>
            <person name="Woyke T."/>
            <person name="Bristow J."/>
            <person name="Eisen J.A."/>
            <person name="Markowitz V."/>
            <person name="Hugenholtz P."/>
            <person name="Kyrpides N.C."/>
            <person name="Klenk H.P."/>
            <person name="Lapidus A."/>
        </authorList>
    </citation>
    <scope>NUCLEOTIDE SEQUENCE [LARGE SCALE GENOMIC DNA]</scope>
    <source>
        <strain evidence="2 3">DSM 18011</strain>
    </source>
</reference>
<feature type="transmembrane region" description="Helical" evidence="1">
    <location>
        <begin position="31"/>
        <end position="48"/>
    </location>
</feature>
<dbReference type="EMBL" id="CM001167">
    <property type="protein sequence ID" value="EGJ72082.1"/>
    <property type="molecule type" value="Genomic_DNA"/>
</dbReference>
<sequence>MLIQMIICGIVFTVLYVNNMFQLMPSNWVELFFHVEFLLFVCFIIMELRKQNKNK</sequence>
<keyword evidence="1" id="KW-1133">Transmembrane helix</keyword>
<name>F3ZS61_9BACE</name>
<protein>
    <submittedName>
        <fullName evidence="2">Uncharacterized protein</fullName>
    </submittedName>
</protein>
<dbReference type="Proteomes" id="UP000018439">
    <property type="component" value="Chromosome"/>
</dbReference>
<evidence type="ECO:0000313" key="3">
    <source>
        <dbReference type="Proteomes" id="UP000018439"/>
    </source>
</evidence>